<evidence type="ECO:0000256" key="13">
    <source>
        <dbReference type="PIRSR" id="PIRSR602401-1"/>
    </source>
</evidence>
<dbReference type="InterPro" id="IPR050121">
    <property type="entry name" value="Cytochrome_P450_monoxygenase"/>
</dbReference>
<gene>
    <name evidence="15" type="ORF">JR316_006975</name>
</gene>
<dbReference type="GO" id="GO:0004497">
    <property type="term" value="F:monooxygenase activity"/>
    <property type="evidence" value="ECO:0007669"/>
    <property type="project" value="UniProtKB-KW"/>
</dbReference>
<protein>
    <recommendedName>
        <fullName evidence="16">Cytochrome P450</fullName>
    </recommendedName>
</protein>
<evidence type="ECO:0000256" key="11">
    <source>
        <dbReference type="ARBA" id="ARBA00023033"/>
    </source>
</evidence>
<keyword evidence="8" id="KW-1133">Transmembrane helix</keyword>
<dbReference type="PRINTS" id="PR00463">
    <property type="entry name" value="EP450I"/>
</dbReference>
<dbReference type="InterPro" id="IPR002401">
    <property type="entry name" value="Cyt_P450_E_grp-I"/>
</dbReference>
<dbReference type="PROSITE" id="PS00086">
    <property type="entry name" value="CYTOCHROME_P450"/>
    <property type="match status" value="1"/>
</dbReference>
<dbReference type="PRINTS" id="PR00385">
    <property type="entry name" value="P450"/>
</dbReference>
<dbReference type="InterPro" id="IPR017972">
    <property type="entry name" value="Cyt_P450_CS"/>
</dbReference>
<dbReference type="GO" id="GO:0020037">
    <property type="term" value="F:heme binding"/>
    <property type="evidence" value="ECO:0007669"/>
    <property type="project" value="InterPro"/>
</dbReference>
<dbReference type="Pfam" id="PF00067">
    <property type="entry name" value="p450"/>
    <property type="match status" value="1"/>
</dbReference>
<keyword evidence="11 14" id="KW-0503">Monooxygenase</keyword>
<evidence type="ECO:0000256" key="6">
    <source>
        <dbReference type="ARBA" id="ARBA00022692"/>
    </source>
</evidence>
<accession>A0A8H8CJ48</accession>
<dbReference type="AlphaFoldDB" id="A0A8H8CJ48"/>
<evidence type="ECO:0000256" key="7">
    <source>
        <dbReference type="ARBA" id="ARBA00022723"/>
    </source>
</evidence>
<feature type="binding site" description="axial binding residue" evidence="13">
    <location>
        <position position="478"/>
    </location>
    <ligand>
        <name>heme</name>
        <dbReference type="ChEBI" id="CHEBI:30413"/>
    </ligand>
    <ligandPart>
        <name>Fe</name>
        <dbReference type="ChEBI" id="CHEBI:18248"/>
    </ligandPart>
</feature>
<comment type="caution">
    <text evidence="15">The sequence shown here is derived from an EMBL/GenBank/DDBJ whole genome shotgun (WGS) entry which is preliminary data.</text>
</comment>
<dbReference type="GO" id="GO:0005506">
    <property type="term" value="F:iron ion binding"/>
    <property type="evidence" value="ECO:0007669"/>
    <property type="project" value="InterPro"/>
</dbReference>
<evidence type="ECO:0000256" key="5">
    <source>
        <dbReference type="ARBA" id="ARBA00022617"/>
    </source>
</evidence>
<dbReference type="InterPro" id="IPR036396">
    <property type="entry name" value="Cyt_P450_sf"/>
</dbReference>
<evidence type="ECO:0000256" key="4">
    <source>
        <dbReference type="ARBA" id="ARBA00010617"/>
    </source>
</evidence>
<evidence type="ECO:0000313" key="15">
    <source>
        <dbReference type="EMBL" id="KAG5168377.1"/>
    </source>
</evidence>
<name>A0A8H8CJ48_PSICU</name>
<evidence type="ECO:0000256" key="3">
    <source>
        <dbReference type="ARBA" id="ARBA00004721"/>
    </source>
</evidence>
<keyword evidence="7 13" id="KW-0479">Metal-binding</keyword>
<dbReference type="SUPFAM" id="SSF48264">
    <property type="entry name" value="Cytochrome P450"/>
    <property type="match status" value="1"/>
</dbReference>
<evidence type="ECO:0008006" key="16">
    <source>
        <dbReference type="Google" id="ProtNLM"/>
    </source>
</evidence>
<keyword evidence="5 13" id="KW-0349">Heme</keyword>
<evidence type="ECO:0000256" key="10">
    <source>
        <dbReference type="ARBA" id="ARBA00023004"/>
    </source>
</evidence>
<keyword evidence="9 14" id="KW-0560">Oxidoreductase</keyword>
<comment type="subcellular location">
    <subcellularLocation>
        <location evidence="2">Membrane</location>
    </subcellularLocation>
</comment>
<dbReference type="PANTHER" id="PTHR24305">
    <property type="entry name" value="CYTOCHROME P450"/>
    <property type="match status" value="1"/>
</dbReference>
<dbReference type="EMBL" id="JAFIQS010000006">
    <property type="protein sequence ID" value="KAG5168377.1"/>
    <property type="molecule type" value="Genomic_DNA"/>
</dbReference>
<evidence type="ECO:0000256" key="1">
    <source>
        <dbReference type="ARBA" id="ARBA00001971"/>
    </source>
</evidence>
<dbReference type="PANTHER" id="PTHR24305:SF166">
    <property type="entry name" value="CYTOCHROME P450 12A4, MITOCHONDRIAL-RELATED"/>
    <property type="match status" value="1"/>
</dbReference>
<evidence type="ECO:0000256" key="2">
    <source>
        <dbReference type="ARBA" id="ARBA00004370"/>
    </source>
</evidence>
<sequence length="540" mass="61019">MTDYIHSAIGVLQQWLEHTQLTVTNVGLALLALFVTSRVVKYRKGLRAVSYMPGFRIPFHPLSLPAILLPKASWNPNYYSPWTWRYSFYKPFPNDTISVVPYLVGSPTFYTTNVDVARQVSGGGHKCSFYKTPESSAAFLLWGMNIVAADKETWRKHRRIVGPAFNNSLYQMVWTETLNTYNDMVEAEGWKGKKEIDVPVIQTLTFKLALLIIGKCGFGFSFDWSSPPRSEDGSLSIQEALRIVADSHMIATFLPKWIQNLPTKKFKEVREAHGKLLGFMKQQVAERRAEVRSNSSEGRHDAFTMLVKANEDEGKLKLSDDELIGNVFVMLFAGHETTAHTLAATLGYLAYHQNLQDEVYDQIASVLGRDREPTIDDYPSLNKVLAAFYEGVRLFPAGHIMIRQAYEDTVLNIPNPVGEEGVTTFPVPKGTNVIVDMIGVQYNPRYFDNPGEYRPSRWYGISNESESFSAFSIGTRACLGRKFATLESVCFLALLLRDYRVEPALSNGETKDEWRDRVLDGKIILTLGVNNVPVKLIRRV</sequence>
<keyword evidence="12" id="KW-0472">Membrane</keyword>
<evidence type="ECO:0000256" key="12">
    <source>
        <dbReference type="ARBA" id="ARBA00023136"/>
    </source>
</evidence>
<dbReference type="GO" id="GO:0016020">
    <property type="term" value="C:membrane"/>
    <property type="evidence" value="ECO:0007669"/>
    <property type="project" value="UniProtKB-SubCell"/>
</dbReference>
<evidence type="ECO:0000256" key="9">
    <source>
        <dbReference type="ARBA" id="ARBA00023002"/>
    </source>
</evidence>
<dbReference type="GO" id="GO:0016705">
    <property type="term" value="F:oxidoreductase activity, acting on paired donors, with incorporation or reduction of molecular oxygen"/>
    <property type="evidence" value="ECO:0007669"/>
    <property type="project" value="InterPro"/>
</dbReference>
<keyword evidence="6" id="KW-0812">Transmembrane</keyword>
<reference evidence="15" key="1">
    <citation type="submission" date="2021-02" db="EMBL/GenBank/DDBJ databases">
        <title>Psilocybe cubensis genome.</title>
        <authorList>
            <person name="Mckernan K.J."/>
            <person name="Crawford S."/>
            <person name="Trippe A."/>
            <person name="Kane L.T."/>
            <person name="Mclaughlin S."/>
        </authorList>
    </citation>
    <scope>NUCLEOTIDE SEQUENCE [LARGE SCALE GENOMIC DNA]</scope>
    <source>
        <strain evidence="15">MGC-MH-2018</strain>
    </source>
</reference>
<comment type="cofactor">
    <cofactor evidence="1 13">
        <name>heme</name>
        <dbReference type="ChEBI" id="CHEBI:30413"/>
    </cofactor>
</comment>
<dbReference type="Gene3D" id="1.10.630.10">
    <property type="entry name" value="Cytochrome P450"/>
    <property type="match status" value="1"/>
</dbReference>
<dbReference type="InterPro" id="IPR001128">
    <property type="entry name" value="Cyt_P450"/>
</dbReference>
<comment type="similarity">
    <text evidence="4 14">Belongs to the cytochrome P450 family.</text>
</comment>
<keyword evidence="10 13" id="KW-0408">Iron</keyword>
<comment type="pathway">
    <text evidence="3">Secondary metabolite biosynthesis; terpenoid biosynthesis.</text>
</comment>
<dbReference type="OrthoDB" id="1470350at2759"/>
<proteinExistence type="inferred from homology"/>
<organism evidence="15">
    <name type="scientific">Psilocybe cubensis</name>
    <name type="common">Psychedelic mushroom</name>
    <name type="synonym">Stropharia cubensis</name>
    <dbReference type="NCBI Taxonomy" id="181762"/>
    <lineage>
        <taxon>Eukaryota</taxon>
        <taxon>Fungi</taxon>
        <taxon>Dikarya</taxon>
        <taxon>Basidiomycota</taxon>
        <taxon>Agaricomycotina</taxon>
        <taxon>Agaricomycetes</taxon>
        <taxon>Agaricomycetidae</taxon>
        <taxon>Agaricales</taxon>
        <taxon>Agaricineae</taxon>
        <taxon>Strophariaceae</taxon>
        <taxon>Psilocybe</taxon>
    </lineage>
</organism>
<evidence type="ECO:0000256" key="14">
    <source>
        <dbReference type="RuleBase" id="RU000461"/>
    </source>
</evidence>
<evidence type="ECO:0000256" key="8">
    <source>
        <dbReference type="ARBA" id="ARBA00022989"/>
    </source>
</evidence>